<sequence length="506" mass="57193">MAAWLEHAACQLQAVEQIFLAVKVKLPDHTYNKNDSLGKMNNIAHELKIETFIFIYFLSWKFRILNNKDEMRYNIGKKIIWFSVIHAPLSGFFCMCLSNIYGSEFFFLPNFTEAYIDKILLGSASNQMLPKSTRYSTKHLLIHFNARHSTNEFHLSFFLCFDPPSASPLSLSLYTPFAYISSSIALLVSSNLIIFDTDLTKSPSSTLGWLYDILVGLVYSWYYIKPIKALGCDAILFGSKLLACHPIVWSSIPVALEAPNIFTLQGRNKQAHTPEKLIPEEKYKGGDKPLQNQIVDIQSFLEDGKFYFKYCCVLVEIFLHYTNSYVAFPQLTGSLASIFLNRVGIEHTYSNFILAQCQQGCLKFFFFFFFFFFFSSAPLANHKLTWLPIATLLLIKSNIPLLTFTSLCLPPPPSHLLPTSHCYPPPVSTNRLTQATQRPVLPSTCPLPPANKPTLPYNIESATLYHPTPASDPATLPSTCLCLNEQPALPSTFPPLPTNRPVLPYN</sequence>
<evidence type="ECO:0000313" key="3">
    <source>
        <dbReference type="Proteomes" id="UP000037035"/>
    </source>
</evidence>
<evidence type="ECO:0000256" key="1">
    <source>
        <dbReference type="SAM" id="Phobius"/>
    </source>
</evidence>
<feature type="transmembrane region" description="Helical" evidence="1">
    <location>
        <begin position="362"/>
        <end position="380"/>
    </location>
</feature>
<accession>A0A0L6VMI8</accession>
<gene>
    <name evidence="2" type="ORF">VP01_1355g2</name>
</gene>
<dbReference type="AlphaFoldDB" id="A0A0L6VMI8"/>
<feature type="transmembrane region" description="Helical" evidence="1">
    <location>
        <begin position="207"/>
        <end position="224"/>
    </location>
</feature>
<keyword evidence="1" id="KW-1133">Transmembrane helix</keyword>
<evidence type="ECO:0000313" key="2">
    <source>
        <dbReference type="EMBL" id="KNZ61802.1"/>
    </source>
</evidence>
<dbReference type="EMBL" id="LAVV01003954">
    <property type="protein sequence ID" value="KNZ61802.1"/>
    <property type="molecule type" value="Genomic_DNA"/>
</dbReference>
<feature type="transmembrane region" description="Helical" evidence="1">
    <location>
        <begin position="177"/>
        <end position="195"/>
    </location>
</feature>
<dbReference type="Proteomes" id="UP000037035">
    <property type="component" value="Unassembled WGS sequence"/>
</dbReference>
<keyword evidence="3" id="KW-1185">Reference proteome</keyword>
<reference evidence="2 3" key="1">
    <citation type="submission" date="2015-08" db="EMBL/GenBank/DDBJ databases">
        <title>Next Generation Sequencing and Analysis of the Genome of Puccinia sorghi L Schw, the Causal Agent of Maize Common Rust.</title>
        <authorList>
            <person name="Rochi L."/>
            <person name="Burguener G."/>
            <person name="Darino M."/>
            <person name="Turjanski A."/>
            <person name="Kreff E."/>
            <person name="Dieguez M.J."/>
            <person name="Sacco F."/>
        </authorList>
    </citation>
    <scope>NUCLEOTIDE SEQUENCE [LARGE SCALE GENOMIC DNA]</scope>
    <source>
        <strain evidence="2 3">RO10H11247</strain>
    </source>
</reference>
<organism evidence="2 3">
    <name type="scientific">Puccinia sorghi</name>
    <dbReference type="NCBI Taxonomy" id="27349"/>
    <lineage>
        <taxon>Eukaryota</taxon>
        <taxon>Fungi</taxon>
        <taxon>Dikarya</taxon>
        <taxon>Basidiomycota</taxon>
        <taxon>Pucciniomycotina</taxon>
        <taxon>Pucciniomycetes</taxon>
        <taxon>Pucciniales</taxon>
        <taxon>Pucciniaceae</taxon>
        <taxon>Puccinia</taxon>
    </lineage>
</organism>
<keyword evidence="1" id="KW-0812">Transmembrane</keyword>
<dbReference type="VEuPathDB" id="FungiDB:VP01_1355g2"/>
<proteinExistence type="predicted"/>
<comment type="caution">
    <text evidence="2">The sequence shown here is derived from an EMBL/GenBank/DDBJ whole genome shotgun (WGS) entry which is preliminary data.</text>
</comment>
<keyword evidence="1" id="KW-0472">Membrane</keyword>
<name>A0A0L6VMI8_9BASI</name>
<feature type="transmembrane region" description="Helical" evidence="1">
    <location>
        <begin position="79"/>
        <end position="101"/>
    </location>
</feature>
<protein>
    <submittedName>
        <fullName evidence="2">Uncharacterized protein</fullName>
    </submittedName>
</protein>